<comment type="caution">
    <text evidence="8">The sequence shown here is derived from an EMBL/GenBank/DDBJ whole genome shotgun (WGS) entry which is preliminary data.</text>
</comment>
<dbReference type="AlphaFoldDB" id="A0A7I9VIL0"/>
<evidence type="ECO:0000313" key="8">
    <source>
        <dbReference type="EMBL" id="GEJ55857.1"/>
    </source>
</evidence>
<evidence type="ECO:0000313" key="9">
    <source>
        <dbReference type="Proteomes" id="UP000503640"/>
    </source>
</evidence>
<dbReference type="Pfam" id="PF02472">
    <property type="entry name" value="ExbD"/>
    <property type="match status" value="1"/>
</dbReference>
<evidence type="ECO:0000256" key="1">
    <source>
        <dbReference type="ARBA" id="ARBA00004162"/>
    </source>
</evidence>
<evidence type="ECO:0000256" key="5">
    <source>
        <dbReference type="ARBA" id="ARBA00022989"/>
    </source>
</evidence>
<gene>
    <name evidence="8" type="ORF">AMYX_05980</name>
</gene>
<dbReference type="Gene3D" id="3.30.420.270">
    <property type="match status" value="1"/>
</dbReference>
<keyword evidence="4 7" id="KW-0812">Transmembrane</keyword>
<dbReference type="GO" id="GO:0022857">
    <property type="term" value="F:transmembrane transporter activity"/>
    <property type="evidence" value="ECO:0007669"/>
    <property type="project" value="InterPro"/>
</dbReference>
<dbReference type="GO" id="GO:0005886">
    <property type="term" value="C:plasma membrane"/>
    <property type="evidence" value="ECO:0007669"/>
    <property type="project" value="UniProtKB-SubCell"/>
</dbReference>
<dbReference type="PANTHER" id="PTHR30558:SF7">
    <property type="entry name" value="TOL-PAL SYSTEM PROTEIN TOLR"/>
    <property type="match status" value="1"/>
</dbReference>
<organism evidence="8 9">
    <name type="scientific">Anaeromyxobacter diazotrophicus</name>
    <dbReference type="NCBI Taxonomy" id="2590199"/>
    <lineage>
        <taxon>Bacteria</taxon>
        <taxon>Pseudomonadati</taxon>
        <taxon>Myxococcota</taxon>
        <taxon>Myxococcia</taxon>
        <taxon>Myxococcales</taxon>
        <taxon>Cystobacterineae</taxon>
        <taxon>Anaeromyxobacteraceae</taxon>
        <taxon>Anaeromyxobacter</taxon>
    </lineage>
</organism>
<keyword evidence="9" id="KW-1185">Reference proteome</keyword>
<sequence>MAVGGPSGGGDEDVEGGGGIFADINITPLTDIFLVLLIIFMVTTTAIAEQGGQNGGLKVSLPRAGKSAPSAEMHDLAVAVLEDGRTVVGGKVVDEEELSRLLERAHGDNPDTLVLVQADQGVAHGKVVAVMDLARRHGLSRLAIATREDPAAR</sequence>
<keyword evidence="7" id="KW-0813">Transport</keyword>
<evidence type="ECO:0000256" key="6">
    <source>
        <dbReference type="ARBA" id="ARBA00023136"/>
    </source>
</evidence>
<keyword evidence="5" id="KW-1133">Transmembrane helix</keyword>
<keyword evidence="7" id="KW-0653">Protein transport</keyword>
<comment type="subcellular location">
    <subcellularLocation>
        <location evidence="1">Cell membrane</location>
        <topology evidence="1">Single-pass membrane protein</topology>
    </subcellularLocation>
    <subcellularLocation>
        <location evidence="7">Cell membrane</location>
        <topology evidence="7">Single-pass type II membrane protein</topology>
    </subcellularLocation>
</comment>
<name>A0A7I9VIL0_9BACT</name>
<reference evidence="9" key="1">
    <citation type="journal article" date="2020" name="Appl. Environ. Microbiol.">
        <title>Diazotrophic Anaeromyxobacter Isolates from Soils.</title>
        <authorList>
            <person name="Masuda Y."/>
            <person name="Yamanaka H."/>
            <person name="Xu Z.X."/>
            <person name="Shiratori Y."/>
            <person name="Aono T."/>
            <person name="Amachi S."/>
            <person name="Senoo K."/>
            <person name="Itoh H."/>
        </authorList>
    </citation>
    <scope>NUCLEOTIDE SEQUENCE [LARGE SCALE GENOMIC DNA]</scope>
    <source>
        <strain evidence="9">R267</strain>
    </source>
</reference>
<evidence type="ECO:0000256" key="4">
    <source>
        <dbReference type="ARBA" id="ARBA00022692"/>
    </source>
</evidence>
<accession>A0A7I9VIL0</accession>
<keyword evidence="3" id="KW-1003">Cell membrane</keyword>
<keyword evidence="6" id="KW-0472">Membrane</keyword>
<dbReference type="PANTHER" id="PTHR30558">
    <property type="entry name" value="EXBD MEMBRANE COMPONENT OF PMF-DRIVEN MACROMOLECULE IMPORT SYSTEM"/>
    <property type="match status" value="1"/>
</dbReference>
<dbReference type="Proteomes" id="UP000503640">
    <property type="component" value="Unassembled WGS sequence"/>
</dbReference>
<dbReference type="InterPro" id="IPR003400">
    <property type="entry name" value="ExbD"/>
</dbReference>
<proteinExistence type="inferred from homology"/>
<dbReference type="EMBL" id="BJTG01000001">
    <property type="protein sequence ID" value="GEJ55857.1"/>
    <property type="molecule type" value="Genomic_DNA"/>
</dbReference>
<evidence type="ECO:0000256" key="3">
    <source>
        <dbReference type="ARBA" id="ARBA00022475"/>
    </source>
</evidence>
<evidence type="ECO:0000256" key="7">
    <source>
        <dbReference type="RuleBase" id="RU003879"/>
    </source>
</evidence>
<comment type="similarity">
    <text evidence="2 7">Belongs to the ExbD/TolR family.</text>
</comment>
<dbReference type="RefSeq" id="WP_176062736.1">
    <property type="nucleotide sequence ID" value="NZ_BJTG01000001.1"/>
</dbReference>
<protein>
    <submittedName>
        <fullName evidence="8">Biopolymer transporter ExbD</fullName>
    </submittedName>
</protein>
<evidence type="ECO:0000256" key="2">
    <source>
        <dbReference type="ARBA" id="ARBA00005811"/>
    </source>
</evidence>
<dbReference type="GO" id="GO:0015031">
    <property type="term" value="P:protein transport"/>
    <property type="evidence" value="ECO:0007669"/>
    <property type="project" value="UniProtKB-KW"/>
</dbReference>